<sequence>MALKLPVFNSCCFCIDLRIGSLIIGYVQLVTQGITLAFALILLVAGITLAGDPEQRENGYILVVFSILMLCLLIPIYCFTIFLIYGIHIVY</sequence>
<feature type="transmembrane region" description="Helical" evidence="1">
    <location>
        <begin position="33"/>
        <end position="50"/>
    </location>
</feature>
<accession>A0A4C1WDA2</accession>
<dbReference type="OrthoDB" id="7328030at2759"/>
<feature type="transmembrane region" description="Helical" evidence="1">
    <location>
        <begin position="62"/>
        <end position="87"/>
    </location>
</feature>
<organism evidence="2 3">
    <name type="scientific">Eumeta variegata</name>
    <name type="common">Bagworm moth</name>
    <name type="synonym">Eumeta japonica</name>
    <dbReference type="NCBI Taxonomy" id="151549"/>
    <lineage>
        <taxon>Eukaryota</taxon>
        <taxon>Metazoa</taxon>
        <taxon>Ecdysozoa</taxon>
        <taxon>Arthropoda</taxon>
        <taxon>Hexapoda</taxon>
        <taxon>Insecta</taxon>
        <taxon>Pterygota</taxon>
        <taxon>Neoptera</taxon>
        <taxon>Endopterygota</taxon>
        <taxon>Lepidoptera</taxon>
        <taxon>Glossata</taxon>
        <taxon>Ditrysia</taxon>
        <taxon>Tineoidea</taxon>
        <taxon>Psychidae</taxon>
        <taxon>Oiketicinae</taxon>
        <taxon>Eumeta</taxon>
    </lineage>
</organism>
<dbReference type="EMBL" id="BGZK01000543">
    <property type="protein sequence ID" value="GBP49376.1"/>
    <property type="molecule type" value="Genomic_DNA"/>
</dbReference>
<evidence type="ECO:0000313" key="2">
    <source>
        <dbReference type="EMBL" id="GBP49376.1"/>
    </source>
</evidence>
<protein>
    <submittedName>
        <fullName evidence="2">Uncharacterized protein</fullName>
    </submittedName>
</protein>
<keyword evidence="1" id="KW-1133">Transmembrane helix</keyword>
<gene>
    <name evidence="2" type="ORF">EVAR_24681_1</name>
</gene>
<reference evidence="2 3" key="1">
    <citation type="journal article" date="2019" name="Commun. Biol.">
        <title>The bagworm genome reveals a unique fibroin gene that provides high tensile strength.</title>
        <authorList>
            <person name="Kono N."/>
            <person name="Nakamura H."/>
            <person name="Ohtoshi R."/>
            <person name="Tomita M."/>
            <person name="Numata K."/>
            <person name="Arakawa K."/>
        </authorList>
    </citation>
    <scope>NUCLEOTIDE SEQUENCE [LARGE SCALE GENOMIC DNA]</scope>
</reference>
<proteinExistence type="predicted"/>
<evidence type="ECO:0000313" key="3">
    <source>
        <dbReference type="Proteomes" id="UP000299102"/>
    </source>
</evidence>
<comment type="caution">
    <text evidence="2">The sequence shown here is derived from an EMBL/GenBank/DDBJ whole genome shotgun (WGS) entry which is preliminary data.</text>
</comment>
<dbReference type="AlphaFoldDB" id="A0A4C1WDA2"/>
<dbReference type="Proteomes" id="UP000299102">
    <property type="component" value="Unassembled WGS sequence"/>
</dbReference>
<keyword evidence="3" id="KW-1185">Reference proteome</keyword>
<name>A0A4C1WDA2_EUMVA</name>
<keyword evidence="1" id="KW-0812">Transmembrane</keyword>
<evidence type="ECO:0000256" key="1">
    <source>
        <dbReference type="SAM" id="Phobius"/>
    </source>
</evidence>
<keyword evidence="1" id="KW-0472">Membrane</keyword>